<dbReference type="InterPro" id="IPR019199">
    <property type="entry name" value="Virulence_VapD/CRISPR_Cas2"/>
</dbReference>
<evidence type="ECO:0000256" key="8">
    <source>
        <dbReference type="ARBA" id="ARBA00023118"/>
    </source>
</evidence>
<dbReference type="HAMAP" id="MF_01471">
    <property type="entry name" value="Cas2"/>
    <property type="match status" value="1"/>
</dbReference>
<keyword evidence="8 9" id="KW-0051">Antiviral defense</keyword>
<keyword evidence="5 9" id="KW-0255">Endonuclease</keyword>
<comment type="subunit">
    <text evidence="9">Homodimer, forms a heterotetramer with a Cas1 homodimer.</text>
</comment>
<dbReference type="RefSeq" id="WP_010619180.1">
    <property type="nucleotide sequence ID" value="NZ_PUFO01000024.1"/>
</dbReference>
<gene>
    <name evidence="9" type="primary">cas2</name>
    <name evidence="11" type="ORF">C5L31_000138</name>
</gene>
<evidence type="ECO:0000256" key="9">
    <source>
        <dbReference type="HAMAP-Rule" id="MF_01471"/>
    </source>
</evidence>
<evidence type="ECO:0000256" key="3">
    <source>
        <dbReference type="ARBA" id="ARBA00022722"/>
    </source>
</evidence>
<dbReference type="GO" id="GO:0046872">
    <property type="term" value="F:metal ion binding"/>
    <property type="evidence" value="ECO:0007669"/>
    <property type="project" value="UniProtKB-UniRule"/>
</dbReference>
<dbReference type="Gene3D" id="3.30.70.240">
    <property type="match status" value="1"/>
</dbReference>
<dbReference type="SUPFAM" id="SSF143430">
    <property type="entry name" value="TTP0101/SSO1404-like"/>
    <property type="match status" value="1"/>
</dbReference>
<dbReference type="STRING" id="1122149.FD44_GL001624"/>
<dbReference type="CDD" id="cd09725">
    <property type="entry name" value="Cas2_I_II_III"/>
    <property type="match status" value="1"/>
</dbReference>
<protein>
    <recommendedName>
        <fullName evidence="9">CRISPR-associated endoribonuclease Cas2</fullName>
        <ecNumber evidence="9">3.1.-.-</ecNumber>
    </recommendedName>
</protein>
<comment type="similarity">
    <text evidence="2 9 10">Belongs to the CRISPR-associated endoribonuclease Cas2 protein family.</text>
</comment>
<reference evidence="11 12" key="1">
    <citation type="journal article" date="2019" name="Appl. Microbiol. Biotechnol.">
        <title>Uncovering carbohydrate metabolism through a genotype-phenotype association study of 56 lactic acid bacteria genomes.</title>
        <authorList>
            <person name="Buron-Moles G."/>
            <person name="Chailyan A."/>
            <person name="Dolejs I."/>
            <person name="Forster J."/>
            <person name="Miks M.H."/>
        </authorList>
    </citation>
    <scope>NUCLEOTIDE SEQUENCE [LARGE SCALE GENOMIC DNA]</scope>
    <source>
        <strain evidence="11 12">ATCC 49373</strain>
    </source>
</reference>
<feature type="binding site" evidence="9">
    <location>
        <position position="8"/>
    </location>
    <ligand>
        <name>Mg(2+)</name>
        <dbReference type="ChEBI" id="CHEBI:18420"/>
        <note>catalytic</note>
    </ligand>
</feature>
<evidence type="ECO:0000256" key="5">
    <source>
        <dbReference type="ARBA" id="ARBA00022759"/>
    </source>
</evidence>
<keyword evidence="6 9" id="KW-0378">Hydrolase</keyword>
<name>A0A4R5NR21_9LACO</name>
<evidence type="ECO:0000313" key="11">
    <source>
        <dbReference type="EMBL" id="TDG79342.1"/>
    </source>
</evidence>
<dbReference type="GO" id="GO:0051607">
    <property type="term" value="P:defense response to virus"/>
    <property type="evidence" value="ECO:0007669"/>
    <property type="project" value="UniProtKB-UniRule"/>
</dbReference>
<dbReference type="NCBIfam" id="TIGR01573">
    <property type="entry name" value="cas2"/>
    <property type="match status" value="1"/>
</dbReference>
<comment type="cofactor">
    <cofactor evidence="1 9">
        <name>Mg(2+)</name>
        <dbReference type="ChEBI" id="CHEBI:18420"/>
    </cofactor>
</comment>
<evidence type="ECO:0000256" key="2">
    <source>
        <dbReference type="ARBA" id="ARBA00009959"/>
    </source>
</evidence>
<keyword evidence="12" id="KW-1185">Reference proteome</keyword>
<dbReference type="AlphaFoldDB" id="A0A4R5NR21"/>
<evidence type="ECO:0000256" key="4">
    <source>
        <dbReference type="ARBA" id="ARBA00022723"/>
    </source>
</evidence>
<evidence type="ECO:0000256" key="7">
    <source>
        <dbReference type="ARBA" id="ARBA00022842"/>
    </source>
</evidence>
<evidence type="ECO:0000313" key="12">
    <source>
        <dbReference type="Proteomes" id="UP000294854"/>
    </source>
</evidence>
<keyword evidence="7 9" id="KW-0460">Magnesium</keyword>
<accession>A0A4R5NR21</accession>
<dbReference type="EMBL" id="PUFO01000024">
    <property type="protein sequence ID" value="TDG79342.1"/>
    <property type="molecule type" value="Genomic_DNA"/>
</dbReference>
<dbReference type="Pfam" id="PF09827">
    <property type="entry name" value="CRISPR_Cas2"/>
    <property type="match status" value="1"/>
</dbReference>
<comment type="function">
    <text evidence="9">CRISPR (clustered regularly interspaced short palindromic repeat), is an adaptive immune system that provides protection against mobile genetic elements (viruses, transposable elements and conjugative plasmids). CRISPR clusters contain sequences complementary to antecedent mobile elements and target invading nucleic acids. CRISPR clusters are transcribed and processed into CRISPR RNA (crRNA). Functions as a ssRNA-specific endoribonuclease. Involved in the integration of spacer DNA into the CRISPR cassette.</text>
</comment>
<dbReference type="OrthoDB" id="9798176at2"/>
<dbReference type="PANTHER" id="PTHR34405">
    <property type="entry name" value="CRISPR-ASSOCIATED ENDORIBONUCLEASE CAS2"/>
    <property type="match status" value="1"/>
</dbReference>
<dbReference type="EC" id="3.1.-.-" evidence="9"/>
<evidence type="ECO:0000256" key="1">
    <source>
        <dbReference type="ARBA" id="ARBA00001946"/>
    </source>
</evidence>
<dbReference type="PIRSF" id="PIRSF032582">
    <property type="entry name" value="Cas2"/>
    <property type="match status" value="1"/>
</dbReference>
<sequence length="96" mass="11004">MLIIAAYDISVTSEGGPKRLNNVAKTCLRYGQRVQNSVFECLINDLEFKKMRKELTALINPELDSLRFYNLGHNYEHKVIHIGTKDVQDLSQPLIL</sequence>
<comment type="caution">
    <text evidence="11">The sequence shown here is derived from an EMBL/GenBank/DDBJ whole genome shotgun (WGS) entry which is preliminary data.</text>
</comment>
<dbReference type="GO" id="GO:0016787">
    <property type="term" value="F:hydrolase activity"/>
    <property type="evidence" value="ECO:0007669"/>
    <property type="project" value="UniProtKB-KW"/>
</dbReference>
<keyword evidence="4 9" id="KW-0479">Metal-binding</keyword>
<dbReference type="GO" id="GO:0043571">
    <property type="term" value="P:maintenance of CRISPR repeat elements"/>
    <property type="evidence" value="ECO:0007669"/>
    <property type="project" value="UniProtKB-UniRule"/>
</dbReference>
<evidence type="ECO:0000256" key="6">
    <source>
        <dbReference type="ARBA" id="ARBA00022801"/>
    </source>
</evidence>
<dbReference type="InterPro" id="IPR021127">
    <property type="entry name" value="CRISPR_associated_Cas2"/>
</dbReference>
<dbReference type="GO" id="GO:0004521">
    <property type="term" value="F:RNA endonuclease activity"/>
    <property type="evidence" value="ECO:0007669"/>
    <property type="project" value="UniProtKB-UniRule"/>
</dbReference>
<dbReference type="PANTHER" id="PTHR34405:SF3">
    <property type="entry name" value="CRISPR-ASSOCIATED ENDORIBONUCLEASE CAS2 3"/>
    <property type="match status" value="1"/>
</dbReference>
<proteinExistence type="inferred from homology"/>
<organism evidence="11 12">
    <name type="scientific">Secundilactobacillus malefermentans</name>
    <dbReference type="NCBI Taxonomy" id="176292"/>
    <lineage>
        <taxon>Bacteria</taxon>
        <taxon>Bacillati</taxon>
        <taxon>Bacillota</taxon>
        <taxon>Bacilli</taxon>
        <taxon>Lactobacillales</taxon>
        <taxon>Lactobacillaceae</taxon>
        <taxon>Secundilactobacillus</taxon>
    </lineage>
</organism>
<keyword evidence="3 9" id="KW-0540">Nuclease</keyword>
<evidence type="ECO:0000256" key="10">
    <source>
        <dbReference type="PIRNR" id="PIRNR032582"/>
    </source>
</evidence>
<dbReference type="Proteomes" id="UP000294854">
    <property type="component" value="Unassembled WGS sequence"/>
</dbReference>